<keyword evidence="2" id="KW-1185">Reference proteome</keyword>
<sequence>MPPLPPDEYQLMTFEEWSHAYDSDHHEASLPAERLEPTMPECPAGDLPILAPVSQNYTLLSLQDVEKDVKPYPDDPSVTYQSDETVVEFVNRCRPSEQVARSSNWYIIRNPHVPLLPGRGGDRDSCLKEGLEIVSRAETAIEAVVVEKGRMEAQPLAQQLATDLIDLARRHGVTRGHWFFPSAVCRETLSNNLGDESRVESRPASRANAGHWLVQVSNRNFDDEAEVKRMMKVLRRILGVQDIVQLIYKPHVFGILGANKWNVCVVKYFESPAFRPPPVIPPA</sequence>
<dbReference type="SUPFAM" id="SSF55418">
    <property type="entry name" value="eIF4e-like"/>
    <property type="match status" value="1"/>
</dbReference>
<dbReference type="Proteomes" id="UP001174997">
    <property type="component" value="Unassembled WGS sequence"/>
</dbReference>
<comment type="caution">
    <text evidence="1">The sequence shown here is derived from an EMBL/GenBank/DDBJ whole genome shotgun (WGS) entry which is preliminary data.</text>
</comment>
<organism evidence="1 2">
    <name type="scientific">Cercophora samala</name>
    <dbReference type="NCBI Taxonomy" id="330535"/>
    <lineage>
        <taxon>Eukaryota</taxon>
        <taxon>Fungi</taxon>
        <taxon>Dikarya</taxon>
        <taxon>Ascomycota</taxon>
        <taxon>Pezizomycotina</taxon>
        <taxon>Sordariomycetes</taxon>
        <taxon>Sordariomycetidae</taxon>
        <taxon>Sordariales</taxon>
        <taxon>Lasiosphaeriaceae</taxon>
        <taxon>Cercophora</taxon>
    </lineage>
</organism>
<dbReference type="AlphaFoldDB" id="A0AA39ZDP8"/>
<evidence type="ECO:0000313" key="1">
    <source>
        <dbReference type="EMBL" id="KAK0669088.1"/>
    </source>
</evidence>
<dbReference type="Gene3D" id="3.30.760.10">
    <property type="entry name" value="RNA Cap, Translation Initiation Factor Eif4e"/>
    <property type="match status" value="1"/>
</dbReference>
<dbReference type="InterPro" id="IPR015034">
    <property type="entry name" value="Bles03"/>
</dbReference>
<protein>
    <submittedName>
        <fullName evidence="1">Uncharacterized protein</fullName>
    </submittedName>
</protein>
<dbReference type="EMBL" id="JAULSY010000047">
    <property type="protein sequence ID" value="KAK0669088.1"/>
    <property type="molecule type" value="Genomic_DNA"/>
</dbReference>
<gene>
    <name evidence="1" type="ORF">QBC41DRAFT_392343</name>
</gene>
<proteinExistence type="predicted"/>
<dbReference type="Pfam" id="PF08939">
    <property type="entry name" value="Bles03"/>
    <property type="match status" value="1"/>
</dbReference>
<reference evidence="1" key="1">
    <citation type="submission" date="2023-06" db="EMBL/GenBank/DDBJ databases">
        <title>Genome-scale phylogeny and comparative genomics of the fungal order Sordariales.</title>
        <authorList>
            <consortium name="Lawrence Berkeley National Laboratory"/>
            <person name="Hensen N."/>
            <person name="Bonometti L."/>
            <person name="Westerberg I."/>
            <person name="Brannstrom I.O."/>
            <person name="Guillou S."/>
            <person name="Cros-Aarteil S."/>
            <person name="Calhoun S."/>
            <person name="Haridas S."/>
            <person name="Kuo A."/>
            <person name="Mondo S."/>
            <person name="Pangilinan J."/>
            <person name="Riley R."/>
            <person name="Labutti K."/>
            <person name="Andreopoulos B."/>
            <person name="Lipzen A."/>
            <person name="Chen C."/>
            <person name="Yanf M."/>
            <person name="Daum C."/>
            <person name="Ng V."/>
            <person name="Clum A."/>
            <person name="Steindorff A."/>
            <person name="Ohm R."/>
            <person name="Martin F."/>
            <person name="Silar P."/>
            <person name="Natvig D."/>
            <person name="Lalanne C."/>
            <person name="Gautier V."/>
            <person name="Ament-Velasquez S.L."/>
            <person name="Kruys A."/>
            <person name="Hutchinson M.I."/>
            <person name="Powell A.J."/>
            <person name="Barry K."/>
            <person name="Miller A.N."/>
            <person name="Grigoriev I.V."/>
            <person name="Debuchy R."/>
            <person name="Gladieux P."/>
            <person name="Thoren M.H."/>
            <person name="Johannesson H."/>
        </authorList>
    </citation>
    <scope>NUCLEOTIDE SEQUENCE</scope>
    <source>
        <strain evidence="1">CBS 307.81</strain>
    </source>
</reference>
<dbReference type="InterPro" id="IPR023398">
    <property type="entry name" value="TIF_eIF4e-like"/>
</dbReference>
<evidence type="ECO:0000313" key="2">
    <source>
        <dbReference type="Proteomes" id="UP001174997"/>
    </source>
</evidence>
<name>A0AA39ZDP8_9PEZI</name>
<accession>A0AA39ZDP8</accession>